<evidence type="ECO:0000256" key="1">
    <source>
        <dbReference type="SAM" id="MobiDB-lite"/>
    </source>
</evidence>
<feature type="compositionally biased region" description="Basic and acidic residues" evidence="1">
    <location>
        <begin position="584"/>
        <end position="595"/>
    </location>
</feature>
<dbReference type="OrthoDB" id="3946796at2759"/>
<protein>
    <submittedName>
        <fullName evidence="2">Uncharacterized protein</fullName>
    </submittedName>
</protein>
<proteinExistence type="predicted"/>
<feature type="compositionally biased region" description="Low complexity" evidence="1">
    <location>
        <begin position="167"/>
        <end position="180"/>
    </location>
</feature>
<feature type="compositionally biased region" description="Basic residues" evidence="1">
    <location>
        <begin position="61"/>
        <end position="78"/>
    </location>
</feature>
<dbReference type="Proteomes" id="UP000240883">
    <property type="component" value="Unassembled WGS sequence"/>
</dbReference>
<feature type="compositionally biased region" description="Basic and acidic residues" evidence="1">
    <location>
        <begin position="79"/>
        <end position="99"/>
    </location>
</feature>
<feature type="compositionally biased region" description="Polar residues" evidence="1">
    <location>
        <begin position="19"/>
        <end position="31"/>
    </location>
</feature>
<feature type="compositionally biased region" description="Basic and acidic residues" evidence="1">
    <location>
        <begin position="189"/>
        <end position="215"/>
    </location>
</feature>
<reference evidence="2 3" key="1">
    <citation type="journal article" date="2018" name="Front. Microbiol.">
        <title>Genome-Wide Analysis of Corynespora cassiicola Leaf Fall Disease Putative Effectors.</title>
        <authorList>
            <person name="Lopez D."/>
            <person name="Ribeiro S."/>
            <person name="Label P."/>
            <person name="Fumanal B."/>
            <person name="Venisse J.S."/>
            <person name="Kohler A."/>
            <person name="de Oliveira R.R."/>
            <person name="Labutti K."/>
            <person name="Lipzen A."/>
            <person name="Lail K."/>
            <person name="Bauer D."/>
            <person name="Ohm R.A."/>
            <person name="Barry K.W."/>
            <person name="Spatafora J."/>
            <person name="Grigoriev I.V."/>
            <person name="Martin F.M."/>
            <person name="Pujade-Renaud V."/>
        </authorList>
    </citation>
    <scope>NUCLEOTIDE SEQUENCE [LARGE SCALE GENOMIC DNA]</scope>
    <source>
        <strain evidence="2 3">Philippines</strain>
    </source>
</reference>
<evidence type="ECO:0000313" key="2">
    <source>
        <dbReference type="EMBL" id="PSN68738.1"/>
    </source>
</evidence>
<name>A0A2T2NUH3_CORCC</name>
<dbReference type="STRING" id="1448308.A0A2T2NUH3"/>
<feature type="compositionally biased region" description="Low complexity" evidence="1">
    <location>
        <begin position="605"/>
        <end position="637"/>
    </location>
</feature>
<evidence type="ECO:0000313" key="3">
    <source>
        <dbReference type="Proteomes" id="UP000240883"/>
    </source>
</evidence>
<feature type="compositionally biased region" description="Pro residues" evidence="1">
    <location>
        <begin position="462"/>
        <end position="475"/>
    </location>
</feature>
<feature type="region of interest" description="Disordered" evidence="1">
    <location>
        <begin position="310"/>
        <end position="725"/>
    </location>
</feature>
<feature type="compositionally biased region" description="Polar residues" evidence="1">
    <location>
        <begin position="116"/>
        <end position="125"/>
    </location>
</feature>
<dbReference type="AlphaFoldDB" id="A0A2T2NUH3"/>
<organism evidence="2 3">
    <name type="scientific">Corynespora cassiicola Philippines</name>
    <dbReference type="NCBI Taxonomy" id="1448308"/>
    <lineage>
        <taxon>Eukaryota</taxon>
        <taxon>Fungi</taxon>
        <taxon>Dikarya</taxon>
        <taxon>Ascomycota</taxon>
        <taxon>Pezizomycotina</taxon>
        <taxon>Dothideomycetes</taxon>
        <taxon>Pleosporomycetidae</taxon>
        <taxon>Pleosporales</taxon>
        <taxon>Corynesporascaceae</taxon>
        <taxon>Corynespora</taxon>
    </lineage>
</organism>
<feature type="compositionally biased region" description="Polar residues" evidence="1">
    <location>
        <begin position="220"/>
        <end position="232"/>
    </location>
</feature>
<feature type="compositionally biased region" description="Basic and acidic residues" evidence="1">
    <location>
        <begin position="441"/>
        <end position="452"/>
    </location>
</feature>
<gene>
    <name evidence="2" type="ORF">BS50DRAFT_632622</name>
</gene>
<feature type="compositionally biased region" description="Low complexity" evidence="1">
    <location>
        <begin position="264"/>
        <end position="284"/>
    </location>
</feature>
<keyword evidence="3" id="KW-1185">Reference proteome</keyword>
<feature type="compositionally biased region" description="Basic and acidic residues" evidence="1">
    <location>
        <begin position="491"/>
        <end position="507"/>
    </location>
</feature>
<feature type="compositionally biased region" description="Low complexity" evidence="1">
    <location>
        <begin position="1"/>
        <end position="18"/>
    </location>
</feature>
<feature type="region of interest" description="Disordered" evidence="1">
    <location>
        <begin position="1"/>
        <end position="291"/>
    </location>
</feature>
<feature type="compositionally biased region" description="Low complexity" evidence="1">
    <location>
        <begin position="713"/>
        <end position="725"/>
    </location>
</feature>
<accession>A0A2T2NUH3</accession>
<feature type="compositionally biased region" description="Basic and acidic residues" evidence="1">
    <location>
        <begin position="660"/>
        <end position="707"/>
    </location>
</feature>
<dbReference type="EMBL" id="KZ678133">
    <property type="protein sequence ID" value="PSN68738.1"/>
    <property type="molecule type" value="Genomic_DNA"/>
</dbReference>
<feature type="compositionally biased region" description="Low complexity" evidence="1">
    <location>
        <begin position="344"/>
        <end position="362"/>
    </location>
</feature>
<feature type="compositionally biased region" description="Basic and acidic residues" evidence="1">
    <location>
        <begin position="382"/>
        <end position="392"/>
    </location>
</feature>
<feature type="compositionally biased region" description="Pro residues" evidence="1">
    <location>
        <begin position="511"/>
        <end position="525"/>
    </location>
</feature>
<sequence>MRLTRAALRAEATQTTLQGDTQTVDASNTQADLRRVPLGEVSANAPSDTLEIEQAPPTKMPPKKSKAKGGAKKGARGKNTKDVGETHVEVVEINADGRDGAGSPASDAPVDELANAPTNDITQVPMSDMHPASPPSRAVRMTRRQLAKQEEELSKSQRPQPQPEPVVEPVVEDATAGAQEENAEAAESPEEKQELTKDTEPSTAEDQKADTHEEPEATASEVTSPIQITVESQEPEAVAPSVEVTSELEPKTLTADKPCEEDSTPATSRTPSRAPSRSPSRSPAKTPMRLEQSFEAIDALEEALDNVGKAFGDFDGLDEEKSPKKARFPRDVTAPTARGDAAKKSSAAPRVSKAPSAAAPKSLKPEKARPSLGRAASTRAASNKDKEARKGSAEVVDYLAAKRRPISMTFPAPPPPPKSTKAPTKPTFQLSSDAVAAKLKAQKEERLKREAEGQAPKARPLSMPPPPKSTKPPTKPNFQLPGEAIAAKLKAQREERLKREAEGEAKAPRPLSMPPPPKSTKPPTVPNFKLPGEEIAAKLKAQKEERLKREAEEAEAAKKAALKARPAPSRKPAPLPIRQASTSRTREQVLSKDDIPGVTISAPPRRTSSSHRSSILVPARSVSTSSATSSRNSLSLVPSNPGPVVKSTVTPEDVATQRLKGREIFNKDRTYTEERERERREKEEAAKRARAEAAERGRIASREWAERQRKKMMGVMGKMTGKGAA</sequence>
<feature type="compositionally biased region" description="Basic and acidic residues" evidence="1">
    <location>
        <begin position="531"/>
        <end position="558"/>
    </location>
</feature>